<dbReference type="PANTHER" id="PTHR35043:SF7">
    <property type="entry name" value="TRANSCRIPTION FACTOR DOMAIN-CONTAINING PROTEIN"/>
    <property type="match status" value="1"/>
</dbReference>
<evidence type="ECO:0000313" key="4">
    <source>
        <dbReference type="EMBL" id="KDR72545.1"/>
    </source>
</evidence>
<evidence type="ECO:0000256" key="3">
    <source>
        <dbReference type="SAM" id="SignalP"/>
    </source>
</evidence>
<feature type="chain" id="PRO_5001645973" evidence="3">
    <location>
        <begin position="25"/>
        <end position="431"/>
    </location>
</feature>
<reference evidence="5" key="1">
    <citation type="journal article" date="2014" name="Proc. Natl. Acad. Sci. U.S.A.">
        <title>Extensive sampling of basidiomycete genomes demonstrates inadequacy of the white-rot/brown-rot paradigm for wood decay fungi.</title>
        <authorList>
            <person name="Riley R."/>
            <person name="Salamov A.A."/>
            <person name="Brown D.W."/>
            <person name="Nagy L.G."/>
            <person name="Floudas D."/>
            <person name="Held B.W."/>
            <person name="Levasseur A."/>
            <person name="Lombard V."/>
            <person name="Morin E."/>
            <person name="Otillar R."/>
            <person name="Lindquist E.A."/>
            <person name="Sun H."/>
            <person name="LaButti K.M."/>
            <person name="Schmutz J."/>
            <person name="Jabbour D."/>
            <person name="Luo H."/>
            <person name="Baker S.E."/>
            <person name="Pisabarro A.G."/>
            <person name="Walton J.D."/>
            <person name="Blanchette R.A."/>
            <person name="Henrissat B."/>
            <person name="Martin F."/>
            <person name="Cullen D."/>
            <person name="Hibbett D.S."/>
            <person name="Grigoriev I.V."/>
        </authorList>
    </citation>
    <scope>NUCLEOTIDE SEQUENCE [LARGE SCALE GENOMIC DNA]</scope>
    <source>
        <strain evidence="5">CBS 339.88</strain>
    </source>
</reference>
<feature type="transmembrane region" description="Helical" evidence="2">
    <location>
        <begin position="356"/>
        <end position="380"/>
    </location>
</feature>
<accession>A0A067SNP0</accession>
<name>A0A067SNP0_GALM3</name>
<dbReference type="OrthoDB" id="9451547at2759"/>
<proteinExistence type="predicted"/>
<dbReference type="HOGENOM" id="CLU_022883_6_1_1"/>
<gene>
    <name evidence="4" type="ORF">GALMADRAFT_252680</name>
</gene>
<feature type="region of interest" description="Disordered" evidence="1">
    <location>
        <begin position="250"/>
        <end position="270"/>
    </location>
</feature>
<feature type="signal peptide" evidence="3">
    <location>
        <begin position="1"/>
        <end position="24"/>
    </location>
</feature>
<dbReference type="AlphaFoldDB" id="A0A067SNP0"/>
<feature type="transmembrane region" description="Helical" evidence="2">
    <location>
        <begin position="207"/>
        <end position="224"/>
    </location>
</feature>
<feature type="transmembrane region" description="Helical" evidence="2">
    <location>
        <begin position="44"/>
        <end position="61"/>
    </location>
</feature>
<keyword evidence="5" id="KW-1185">Reference proteome</keyword>
<evidence type="ECO:0000313" key="5">
    <source>
        <dbReference type="Proteomes" id="UP000027222"/>
    </source>
</evidence>
<sequence length="431" mass="47305">MFSRSFILLVTIIITPVALSPVLASDTTSSSSTPNMGLERGLKDVIWSCLITASACALVTVRPNVPDRTENPGSRSATRRRLGVICWGLFAPEMLLLWSAKQWLGARRLMREYHDNGWTMAHGHFLQMGGFMLYEDEEPKGILTPERLRELLASGRVELPPVTEADIKDLGKRDVFFKAFAVVQTAWLVVQCVARAVSGLVVTQLELLTITVALAYGAMYFFWWDKPLDVRRPVPVFLLDETKEDKDSVLIKEDEAAESSGTAETPKPLSSPWLSVVSIVKHFHELTESQPGASGSVSPAQMSVPAFYSAPSDPDSTEDKTIKLRIASGIALMFVAIYSIGLVPGLLPFPTYGEALLWKLSSIVVAAATSTMLLELSGAYHLTLRQAVKRQLLDAYLVARVVLLVEALAALRDLPSTAYTAIAWTSYIPHV</sequence>
<keyword evidence="3" id="KW-0732">Signal</keyword>
<dbReference type="Proteomes" id="UP000027222">
    <property type="component" value="Unassembled WGS sequence"/>
</dbReference>
<evidence type="ECO:0000256" key="2">
    <source>
        <dbReference type="SAM" id="Phobius"/>
    </source>
</evidence>
<dbReference type="STRING" id="685588.A0A067SNP0"/>
<dbReference type="PANTHER" id="PTHR35043">
    <property type="entry name" value="TRANSCRIPTION FACTOR DOMAIN-CONTAINING PROTEIN"/>
    <property type="match status" value="1"/>
</dbReference>
<keyword evidence="2" id="KW-1133">Transmembrane helix</keyword>
<evidence type="ECO:0000256" key="1">
    <source>
        <dbReference type="SAM" id="MobiDB-lite"/>
    </source>
</evidence>
<protein>
    <submittedName>
        <fullName evidence="4">Uncharacterized protein</fullName>
    </submittedName>
</protein>
<feature type="transmembrane region" description="Helical" evidence="2">
    <location>
        <begin position="330"/>
        <end position="350"/>
    </location>
</feature>
<dbReference type="EMBL" id="KL142388">
    <property type="protein sequence ID" value="KDR72545.1"/>
    <property type="molecule type" value="Genomic_DNA"/>
</dbReference>
<keyword evidence="2" id="KW-0472">Membrane</keyword>
<organism evidence="4 5">
    <name type="scientific">Galerina marginata (strain CBS 339.88)</name>
    <dbReference type="NCBI Taxonomy" id="685588"/>
    <lineage>
        <taxon>Eukaryota</taxon>
        <taxon>Fungi</taxon>
        <taxon>Dikarya</taxon>
        <taxon>Basidiomycota</taxon>
        <taxon>Agaricomycotina</taxon>
        <taxon>Agaricomycetes</taxon>
        <taxon>Agaricomycetidae</taxon>
        <taxon>Agaricales</taxon>
        <taxon>Agaricineae</taxon>
        <taxon>Strophariaceae</taxon>
        <taxon>Galerina</taxon>
    </lineage>
</organism>
<keyword evidence="2" id="KW-0812">Transmembrane</keyword>